<gene>
    <name evidence="2" type="ORF">ACFP3M_10125</name>
</gene>
<proteinExistence type="predicted"/>
<evidence type="ECO:0000256" key="1">
    <source>
        <dbReference type="SAM" id="MobiDB-lite"/>
    </source>
</evidence>
<protein>
    <submittedName>
        <fullName evidence="2">Uncharacterized protein</fullName>
    </submittedName>
</protein>
<dbReference type="RefSeq" id="WP_345079942.1">
    <property type="nucleotide sequence ID" value="NZ_BAAAWG010000004.1"/>
</dbReference>
<feature type="compositionally biased region" description="Basic and acidic residues" evidence="1">
    <location>
        <begin position="62"/>
        <end position="77"/>
    </location>
</feature>
<evidence type="ECO:0000313" key="2">
    <source>
        <dbReference type="EMBL" id="MFC5893170.1"/>
    </source>
</evidence>
<dbReference type="EMBL" id="JBHSPW010000004">
    <property type="protein sequence ID" value="MFC5893170.1"/>
    <property type="molecule type" value="Genomic_DNA"/>
</dbReference>
<organism evidence="2 3">
    <name type="scientific">Streptomyces ramulosus</name>
    <dbReference type="NCBI Taxonomy" id="47762"/>
    <lineage>
        <taxon>Bacteria</taxon>
        <taxon>Bacillati</taxon>
        <taxon>Actinomycetota</taxon>
        <taxon>Actinomycetes</taxon>
        <taxon>Kitasatosporales</taxon>
        <taxon>Streptomycetaceae</taxon>
        <taxon>Streptomyces</taxon>
    </lineage>
</organism>
<evidence type="ECO:0000313" key="3">
    <source>
        <dbReference type="Proteomes" id="UP001596241"/>
    </source>
</evidence>
<feature type="region of interest" description="Disordered" evidence="1">
    <location>
        <begin position="1"/>
        <end position="77"/>
    </location>
</feature>
<dbReference type="Proteomes" id="UP001596241">
    <property type="component" value="Unassembled WGS sequence"/>
</dbReference>
<keyword evidence="3" id="KW-1185">Reference proteome</keyword>
<name>A0ABW1FGZ7_9ACTN</name>
<sequence length="77" mass="7940">MTDRAPHPHPSGPSVPGPAPAADDAPADPAGHRTSTSERGSFISAGCTCGWRGAARRARSQARTDAERHLTAAARPE</sequence>
<comment type="caution">
    <text evidence="2">The sequence shown here is derived from an EMBL/GenBank/DDBJ whole genome shotgun (WGS) entry which is preliminary data.</text>
</comment>
<reference evidence="3" key="1">
    <citation type="journal article" date="2019" name="Int. J. Syst. Evol. Microbiol.">
        <title>The Global Catalogue of Microorganisms (GCM) 10K type strain sequencing project: providing services to taxonomists for standard genome sequencing and annotation.</title>
        <authorList>
            <consortium name="The Broad Institute Genomics Platform"/>
            <consortium name="The Broad Institute Genome Sequencing Center for Infectious Disease"/>
            <person name="Wu L."/>
            <person name="Ma J."/>
        </authorList>
    </citation>
    <scope>NUCLEOTIDE SEQUENCE [LARGE SCALE GENOMIC DNA]</scope>
    <source>
        <strain evidence="3">CGMCC 1.15809</strain>
    </source>
</reference>
<accession>A0ABW1FGZ7</accession>
<feature type="compositionally biased region" description="Low complexity" evidence="1">
    <location>
        <begin position="20"/>
        <end position="29"/>
    </location>
</feature>
<feature type="compositionally biased region" description="Pro residues" evidence="1">
    <location>
        <begin position="8"/>
        <end position="19"/>
    </location>
</feature>